<evidence type="ECO:0000313" key="1">
    <source>
        <dbReference type="EMBL" id="MDP9959162.1"/>
    </source>
</evidence>
<name>A0ABT9SIB6_9FLAO</name>
<reference evidence="1 2" key="1">
    <citation type="submission" date="2023-07" db="EMBL/GenBank/DDBJ databases">
        <title>Sorghum-associated microbial communities from plants grown in Nebraska, USA.</title>
        <authorList>
            <person name="Schachtman D."/>
        </authorList>
    </citation>
    <scope>NUCLEOTIDE SEQUENCE [LARGE SCALE GENOMIC DNA]</scope>
    <source>
        <strain evidence="1 2">CC351</strain>
    </source>
</reference>
<dbReference type="EMBL" id="JAUSRL010000002">
    <property type="protein sequence ID" value="MDP9959162.1"/>
    <property type="molecule type" value="Genomic_DNA"/>
</dbReference>
<protein>
    <submittedName>
        <fullName evidence="1">Uncharacterized protein</fullName>
    </submittedName>
</protein>
<proteinExistence type="predicted"/>
<organism evidence="1 2">
    <name type="scientific">Chryseobacterium lathyri</name>
    <dbReference type="NCBI Taxonomy" id="395933"/>
    <lineage>
        <taxon>Bacteria</taxon>
        <taxon>Pseudomonadati</taxon>
        <taxon>Bacteroidota</taxon>
        <taxon>Flavobacteriia</taxon>
        <taxon>Flavobacteriales</taxon>
        <taxon>Weeksellaceae</taxon>
        <taxon>Chryseobacterium group</taxon>
        <taxon>Chryseobacterium</taxon>
    </lineage>
</organism>
<sequence>MEAKIVNKDKKITIKEHASLDKKKLSAETKLKKTRIKAEEIS</sequence>
<gene>
    <name evidence="1" type="ORF">J2T04_001041</name>
</gene>
<keyword evidence="2" id="KW-1185">Reference proteome</keyword>
<dbReference type="RefSeq" id="WP_306841775.1">
    <property type="nucleotide sequence ID" value="NZ_JAUSRL010000002.1"/>
</dbReference>
<evidence type="ECO:0000313" key="2">
    <source>
        <dbReference type="Proteomes" id="UP001235513"/>
    </source>
</evidence>
<comment type="caution">
    <text evidence="1">The sequence shown here is derived from an EMBL/GenBank/DDBJ whole genome shotgun (WGS) entry which is preliminary data.</text>
</comment>
<dbReference type="Proteomes" id="UP001235513">
    <property type="component" value="Unassembled WGS sequence"/>
</dbReference>
<accession>A0ABT9SIB6</accession>